<protein>
    <submittedName>
        <fullName evidence="1">Uncharacterized protein</fullName>
    </submittedName>
</protein>
<evidence type="ECO:0000313" key="1">
    <source>
        <dbReference type="EMBL" id="KAI1865079.1"/>
    </source>
</evidence>
<accession>A0A9P9WIB0</accession>
<dbReference type="AlphaFoldDB" id="A0A9P9WIB0"/>
<sequence length="335" mass="37970">MAHPECTLPIRFIFDECSHLITQDMMSGACRLWAEMVSLGARDLAIDDPEAFMLWIDSFPQDALEDDAHTSRFFAEFAWQLAHLFQDASSSTRKDQDAAAWTRLAFAACRLLDSRCCAWLTDNILEFGKTSSLTAPAFTESEREGLSLIACEIMAIASSQRLEHEYLKRLAAHMASIAETAEDFERICTTYFLPSLSSNEGSDLNSARMIESFEVLHGVYLNFVHDNIKPLLMALVRNPWTQLWNFSTNEEKAGVELWTKIDHSEWKISRCFEELERFIYTSKDAAGLEKLKSLWGDVQKGMATLREASSSVLSCMHALRRSHDLEDVGYVPTLP</sequence>
<comment type="caution">
    <text evidence="1">The sequence shown here is derived from an EMBL/GenBank/DDBJ whole genome shotgun (WGS) entry which is preliminary data.</text>
</comment>
<name>A0A9P9WIB0_9PEZI</name>
<dbReference type="Proteomes" id="UP000829685">
    <property type="component" value="Unassembled WGS sequence"/>
</dbReference>
<proteinExistence type="predicted"/>
<gene>
    <name evidence="1" type="ORF">JX265_008126</name>
</gene>
<evidence type="ECO:0000313" key="2">
    <source>
        <dbReference type="Proteomes" id="UP000829685"/>
    </source>
</evidence>
<organism evidence="1 2">
    <name type="scientific">Neoarthrinium moseri</name>
    <dbReference type="NCBI Taxonomy" id="1658444"/>
    <lineage>
        <taxon>Eukaryota</taxon>
        <taxon>Fungi</taxon>
        <taxon>Dikarya</taxon>
        <taxon>Ascomycota</taxon>
        <taxon>Pezizomycotina</taxon>
        <taxon>Sordariomycetes</taxon>
        <taxon>Xylariomycetidae</taxon>
        <taxon>Amphisphaeriales</taxon>
        <taxon>Apiosporaceae</taxon>
        <taxon>Neoarthrinium</taxon>
    </lineage>
</organism>
<reference evidence="1" key="1">
    <citation type="submission" date="2021-03" db="EMBL/GenBank/DDBJ databases">
        <title>Revisited historic fungal species revealed as producer of novel bioactive compounds through whole genome sequencing and comparative genomics.</title>
        <authorList>
            <person name="Vignolle G.A."/>
            <person name="Hochenegger N."/>
            <person name="Mach R.L."/>
            <person name="Mach-Aigner A.R."/>
            <person name="Javad Rahimi M."/>
            <person name="Salim K.A."/>
            <person name="Chan C.M."/>
            <person name="Lim L.B.L."/>
            <person name="Cai F."/>
            <person name="Druzhinina I.S."/>
            <person name="U'Ren J.M."/>
            <person name="Derntl C."/>
        </authorList>
    </citation>
    <scope>NUCLEOTIDE SEQUENCE</scope>
    <source>
        <strain evidence="1">TUCIM 5799</strain>
    </source>
</reference>
<keyword evidence="2" id="KW-1185">Reference proteome</keyword>
<dbReference type="EMBL" id="JAFIMR010000022">
    <property type="protein sequence ID" value="KAI1865079.1"/>
    <property type="molecule type" value="Genomic_DNA"/>
</dbReference>